<dbReference type="Proteomes" id="UP000547444">
    <property type="component" value="Unassembled WGS sequence"/>
</dbReference>
<sequence length="319" mass="34998">MESLYSAVVLSRGSVWKPEPGDQPYLIPHTSGLERWPDRSTTRIVFTDTKGADLLKFDGRVFPDRLEFVGSPAQMDKVPAGANFTIYLETKEGPFSIRHGKVIRKEVTYTTPPAQADVVPLTITDNLQRTAAGNWWKPVYGRIQISDNSDDDLPYAMMGGPGAQKSAVRYIREFSTDGIEIGVTLLNVSTSSPSWTSVNFGADINFEMGCAVKFETGASAARKLHIGTLTAPMTIVDRAPVIANTVVNLEYYRIVYIDSVRTVSVYKGTSLDPISTWTDDTKIVPHGFGYRHVGFSFYRGTPSATRGIQVASVTARDAA</sequence>
<name>A0A7X5ZG41_9MYCO</name>
<accession>A0A7X5ZG41</accession>
<organism evidence="1 2">
    <name type="scientific">Mycolicibacterium fluoranthenivorans</name>
    <dbReference type="NCBI Taxonomy" id="258505"/>
    <lineage>
        <taxon>Bacteria</taxon>
        <taxon>Bacillati</taxon>
        <taxon>Actinomycetota</taxon>
        <taxon>Actinomycetes</taxon>
        <taxon>Mycobacteriales</taxon>
        <taxon>Mycobacteriaceae</taxon>
        <taxon>Mycolicibacterium</taxon>
    </lineage>
</organism>
<dbReference type="EMBL" id="JAANOW010000005">
    <property type="protein sequence ID" value="NIH98891.1"/>
    <property type="molecule type" value="Genomic_DNA"/>
</dbReference>
<reference evidence="1 2" key="1">
    <citation type="submission" date="2020-03" db="EMBL/GenBank/DDBJ databases">
        <title>Sequencing the genomes of 1000 actinobacteria strains.</title>
        <authorList>
            <person name="Klenk H.-P."/>
        </authorList>
    </citation>
    <scope>NUCLEOTIDE SEQUENCE [LARGE SCALE GENOMIC DNA]</scope>
    <source>
        <strain evidence="1 2">DSM 44556</strain>
    </source>
</reference>
<keyword evidence="2" id="KW-1185">Reference proteome</keyword>
<gene>
    <name evidence="1" type="ORF">FHU31_005915</name>
</gene>
<dbReference type="AlphaFoldDB" id="A0A7X5ZG41"/>
<evidence type="ECO:0008006" key="3">
    <source>
        <dbReference type="Google" id="ProtNLM"/>
    </source>
</evidence>
<comment type="caution">
    <text evidence="1">The sequence shown here is derived from an EMBL/GenBank/DDBJ whole genome shotgun (WGS) entry which is preliminary data.</text>
</comment>
<protein>
    <recommendedName>
        <fullName evidence="3">Minor tail protein</fullName>
    </recommendedName>
</protein>
<evidence type="ECO:0000313" key="1">
    <source>
        <dbReference type="EMBL" id="NIH98891.1"/>
    </source>
</evidence>
<evidence type="ECO:0000313" key="2">
    <source>
        <dbReference type="Proteomes" id="UP000547444"/>
    </source>
</evidence>
<dbReference type="RefSeq" id="WP_167164574.1">
    <property type="nucleotide sequence ID" value="NZ_JAANOW010000005.1"/>
</dbReference>
<proteinExistence type="predicted"/>